<evidence type="ECO:0000313" key="1">
    <source>
        <dbReference type="EMBL" id="OOH73964.1"/>
    </source>
</evidence>
<dbReference type="AlphaFoldDB" id="A0A1V3SYI1"/>
<protein>
    <submittedName>
        <fullName evidence="1">Uncharacterized protein</fullName>
    </submittedName>
</protein>
<proteinExistence type="predicted"/>
<gene>
    <name evidence="1" type="ORF">BOX24_02940</name>
</gene>
<dbReference type="Proteomes" id="UP000188586">
    <property type="component" value="Unassembled WGS sequence"/>
</dbReference>
<name>A0A1V3SYI1_9BACT</name>
<accession>A0A1V3SYI1</accession>
<evidence type="ECO:0000313" key="2">
    <source>
        <dbReference type="Proteomes" id="UP000188586"/>
    </source>
</evidence>
<organism evidence="1 2">
    <name type="scientific">Leptospirillum ferriphilum</name>
    <dbReference type="NCBI Taxonomy" id="178606"/>
    <lineage>
        <taxon>Bacteria</taxon>
        <taxon>Pseudomonadati</taxon>
        <taxon>Nitrospirota</taxon>
        <taxon>Nitrospiria</taxon>
        <taxon>Nitrospirales</taxon>
        <taxon>Nitrospiraceae</taxon>
        <taxon>Leptospirillum</taxon>
    </lineage>
</organism>
<dbReference type="EMBL" id="MPOJ01000006">
    <property type="protein sequence ID" value="OOH73964.1"/>
    <property type="molecule type" value="Genomic_DNA"/>
</dbReference>
<comment type="caution">
    <text evidence="1">The sequence shown here is derived from an EMBL/GenBank/DDBJ whole genome shotgun (WGS) entry which is preliminary data.</text>
</comment>
<sequence length="149" mass="17446">MTYSYFELKTPKDMLDKARREYHRMNENFHVDHVFNFFVTAYHIRDYILKNCSSKQDVLEKFLKDSDLKACHDLCDKGKHLKLDSPNRVDPVVHTWQGYFGGAPFGTLPFGGVFGPRVLITDTGTIEIKSLANRILKKWEDFFITHEIE</sequence>
<reference evidence="1 2" key="1">
    <citation type="submission" date="2016-11" db="EMBL/GenBank/DDBJ databases">
        <title>Comparative genomics of co-occurring bacteria in distinct bioleaching systems unravels niche-specific adaptation.</title>
        <authorList>
            <person name="Zhang X."/>
            <person name="Liu X."/>
            <person name="Yin H."/>
        </authorList>
    </citation>
    <scope>NUCLEOTIDE SEQUENCE [LARGE SCALE GENOMIC DNA]</scope>
    <source>
        <strain evidence="1 2">DX</strain>
    </source>
</reference>